<dbReference type="EMBL" id="OC919643">
    <property type="protein sequence ID" value="CAD7651700.1"/>
    <property type="molecule type" value="Genomic_DNA"/>
</dbReference>
<dbReference type="Proteomes" id="UP000728032">
    <property type="component" value="Unassembled WGS sequence"/>
</dbReference>
<dbReference type="InterPro" id="IPR011705">
    <property type="entry name" value="BACK"/>
</dbReference>
<feature type="compositionally biased region" description="Polar residues" evidence="3">
    <location>
        <begin position="59"/>
        <end position="81"/>
    </location>
</feature>
<accession>A0A7R9M1E0</accession>
<sequence length="537" mass="59830">MDCNPNGKQTSCSSPSSPLNANRNHNPNNVQLMDQMNASDDNSMSAIDSTTNSSQFFDNEVINSSTPPVNQVTNQSPNRESNSYRRDIEMPFNAPTTSMPISSSSNSVSALNFSQSPNQVLFNWQASKGSIKDRMAAIFNREVLADVHFLVGKGGQQLRTPAHKFVLSIGSAVFDAMFNGAMATKNDEIDLPDVEPAAFLALLRFLYTDEVQIGPETVMTTLYTAKKYAVPALEKACVDFLKSNLSSDNAFMLLTQARLFDETQLAAMCLDTIDKHTVEALAAEGFLDIDFDTLTTVLERDTLRIREVVLFNAVVRWAEQECQRKTMADNPDNQRKMLSRALYLIRFPLMTVEEFAVDVAQSGILTDREVVSQTSAWIHWIHVSLFLYFTVNPKPTVPFPDVPRCCITGKEQVVSRFQRTESRWGYSGTSDRIRFTVDRRIFVIGFGLYGSIHGPSDYDVTIQIIHTGSGKLLASNDTTFSCDGTPNTFRVMFKTPVEINPNTNYTACATLKGSDSHYGTNGSRKVVFDLSPRHPFH</sequence>
<feature type="region of interest" description="Disordered" evidence="3">
    <location>
        <begin position="1"/>
        <end position="33"/>
    </location>
</feature>
<dbReference type="GO" id="GO:0005829">
    <property type="term" value="C:cytosol"/>
    <property type="evidence" value="ECO:0007669"/>
    <property type="project" value="TreeGrafter"/>
</dbReference>
<evidence type="ECO:0000256" key="3">
    <source>
        <dbReference type="SAM" id="MobiDB-lite"/>
    </source>
</evidence>
<feature type="compositionally biased region" description="Low complexity" evidence="3">
    <location>
        <begin position="20"/>
        <end position="29"/>
    </location>
</feature>
<dbReference type="FunFam" id="1.25.40.420:FF:000004">
    <property type="entry name" value="BTB/POZ domain-containing protein 2"/>
    <property type="match status" value="1"/>
</dbReference>
<dbReference type="SMART" id="SM00225">
    <property type="entry name" value="BTB"/>
    <property type="match status" value="1"/>
</dbReference>
<dbReference type="Pfam" id="PF07707">
    <property type="entry name" value="BACK"/>
    <property type="match status" value="1"/>
</dbReference>
<dbReference type="FunFam" id="3.30.710.10:FF:000037">
    <property type="entry name" value="BTB (POZ) domain containing 1"/>
    <property type="match status" value="1"/>
</dbReference>
<dbReference type="InterPro" id="IPR038648">
    <property type="entry name" value="PHR_sf"/>
</dbReference>
<dbReference type="InterPro" id="IPR011333">
    <property type="entry name" value="SKP1/BTB/POZ_sf"/>
</dbReference>
<organism evidence="5">
    <name type="scientific">Oppiella nova</name>
    <dbReference type="NCBI Taxonomy" id="334625"/>
    <lineage>
        <taxon>Eukaryota</taxon>
        <taxon>Metazoa</taxon>
        <taxon>Ecdysozoa</taxon>
        <taxon>Arthropoda</taxon>
        <taxon>Chelicerata</taxon>
        <taxon>Arachnida</taxon>
        <taxon>Acari</taxon>
        <taxon>Acariformes</taxon>
        <taxon>Sarcoptiformes</taxon>
        <taxon>Oribatida</taxon>
        <taxon>Brachypylina</taxon>
        <taxon>Oppioidea</taxon>
        <taxon>Oppiidae</taxon>
        <taxon>Oppiella</taxon>
    </lineage>
</organism>
<dbReference type="Pfam" id="PF08005">
    <property type="entry name" value="PHR"/>
    <property type="match status" value="1"/>
</dbReference>
<name>A0A7R9M1E0_9ACAR</name>
<dbReference type="CDD" id="cd18487">
    <property type="entry name" value="BACK_BTBD1_like"/>
    <property type="match status" value="1"/>
</dbReference>
<dbReference type="CDD" id="cd18281">
    <property type="entry name" value="BTB_POZ_BTBD1_2"/>
    <property type="match status" value="1"/>
</dbReference>
<dbReference type="GO" id="GO:0000932">
    <property type="term" value="C:P-body"/>
    <property type="evidence" value="ECO:0007669"/>
    <property type="project" value="TreeGrafter"/>
</dbReference>
<feature type="region of interest" description="Disordered" evidence="3">
    <location>
        <begin position="90"/>
        <end position="109"/>
    </location>
</feature>
<dbReference type="PANTHER" id="PTHR45774:SF3">
    <property type="entry name" value="BTB (POZ) DOMAIN-CONTAINING 2B-RELATED"/>
    <property type="match status" value="1"/>
</dbReference>
<dbReference type="GO" id="GO:0022008">
    <property type="term" value="P:neurogenesis"/>
    <property type="evidence" value="ECO:0007669"/>
    <property type="project" value="TreeGrafter"/>
</dbReference>
<feature type="compositionally biased region" description="Low complexity" evidence="3">
    <location>
        <begin position="98"/>
        <end position="109"/>
    </location>
</feature>
<proteinExistence type="predicted"/>
<dbReference type="OrthoDB" id="636773at2759"/>
<comment type="subcellular location">
    <subcellularLocation>
        <location evidence="1">Cytoplasm</location>
    </subcellularLocation>
</comment>
<dbReference type="PROSITE" id="PS50097">
    <property type="entry name" value="BTB"/>
    <property type="match status" value="1"/>
</dbReference>
<dbReference type="Gene3D" id="2.60.120.820">
    <property type="entry name" value="PHR domain"/>
    <property type="match status" value="1"/>
</dbReference>
<dbReference type="SMART" id="SM00875">
    <property type="entry name" value="BACK"/>
    <property type="match status" value="1"/>
</dbReference>
<reference evidence="5" key="1">
    <citation type="submission" date="2020-11" db="EMBL/GenBank/DDBJ databases">
        <authorList>
            <person name="Tran Van P."/>
        </authorList>
    </citation>
    <scope>NUCLEOTIDE SEQUENCE</scope>
</reference>
<protein>
    <recommendedName>
        <fullName evidence="4">BTB domain-containing protein</fullName>
    </recommendedName>
</protein>
<feature type="compositionally biased region" description="Polar residues" evidence="3">
    <location>
        <begin position="1"/>
        <end position="19"/>
    </location>
</feature>
<keyword evidence="2" id="KW-0963">Cytoplasm</keyword>
<feature type="domain" description="BTB" evidence="4">
    <location>
        <begin position="145"/>
        <end position="215"/>
    </location>
</feature>
<dbReference type="Gene3D" id="1.25.40.420">
    <property type="match status" value="1"/>
</dbReference>
<dbReference type="EMBL" id="CAJPVJ010004818">
    <property type="protein sequence ID" value="CAG2168947.1"/>
    <property type="molecule type" value="Genomic_DNA"/>
</dbReference>
<evidence type="ECO:0000256" key="1">
    <source>
        <dbReference type="ARBA" id="ARBA00004496"/>
    </source>
</evidence>
<gene>
    <name evidence="5" type="ORF">ONB1V03_LOCUS8431</name>
</gene>
<feature type="region of interest" description="Disordered" evidence="3">
    <location>
        <begin position="59"/>
        <end position="85"/>
    </location>
</feature>
<evidence type="ECO:0000313" key="6">
    <source>
        <dbReference type="Proteomes" id="UP000728032"/>
    </source>
</evidence>
<dbReference type="Pfam" id="PF00651">
    <property type="entry name" value="BTB"/>
    <property type="match status" value="1"/>
</dbReference>
<evidence type="ECO:0000313" key="5">
    <source>
        <dbReference type="EMBL" id="CAD7651700.1"/>
    </source>
</evidence>
<dbReference type="InterPro" id="IPR000210">
    <property type="entry name" value="BTB/POZ_dom"/>
</dbReference>
<dbReference type="PANTHER" id="PTHR45774">
    <property type="entry name" value="BTB/POZ DOMAIN-CONTAINING"/>
    <property type="match status" value="1"/>
</dbReference>
<dbReference type="InterPro" id="IPR012983">
    <property type="entry name" value="PHR"/>
</dbReference>
<evidence type="ECO:0000259" key="4">
    <source>
        <dbReference type="PROSITE" id="PS50097"/>
    </source>
</evidence>
<dbReference type="SUPFAM" id="SSF54695">
    <property type="entry name" value="POZ domain"/>
    <property type="match status" value="1"/>
</dbReference>
<keyword evidence="6" id="KW-1185">Reference proteome</keyword>
<dbReference type="AlphaFoldDB" id="A0A7R9M1E0"/>
<dbReference type="Gene3D" id="3.30.710.10">
    <property type="entry name" value="Potassium Channel Kv1.1, Chain A"/>
    <property type="match status" value="1"/>
</dbReference>
<evidence type="ECO:0000256" key="2">
    <source>
        <dbReference type="ARBA" id="ARBA00022490"/>
    </source>
</evidence>